<dbReference type="EMBL" id="CASHTH010002133">
    <property type="protein sequence ID" value="CAI8025240.1"/>
    <property type="molecule type" value="Genomic_DNA"/>
</dbReference>
<dbReference type="Proteomes" id="UP001174909">
    <property type="component" value="Unassembled WGS sequence"/>
</dbReference>
<evidence type="ECO:0000256" key="3">
    <source>
        <dbReference type="ARBA" id="ARBA00023274"/>
    </source>
</evidence>
<keyword evidence="3" id="KW-0687">Ribonucleoprotein</keyword>
<dbReference type="InterPro" id="IPR001790">
    <property type="entry name" value="Ribosomal_uL10"/>
</dbReference>
<name>A0AA35WSQ9_GEOBA</name>
<dbReference type="GO" id="GO:0005840">
    <property type="term" value="C:ribosome"/>
    <property type="evidence" value="ECO:0007669"/>
    <property type="project" value="UniProtKB-KW"/>
</dbReference>
<evidence type="ECO:0000256" key="2">
    <source>
        <dbReference type="ARBA" id="ARBA00022980"/>
    </source>
</evidence>
<evidence type="ECO:0000256" key="5">
    <source>
        <dbReference type="ARBA" id="ARBA00035716"/>
    </source>
</evidence>
<evidence type="ECO:0000256" key="4">
    <source>
        <dbReference type="ARBA" id="ARBA00035707"/>
    </source>
</evidence>
<evidence type="ECO:0000313" key="6">
    <source>
        <dbReference type="EMBL" id="CAI8025240.1"/>
    </source>
</evidence>
<dbReference type="InterPro" id="IPR043141">
    <property type="entry name" value="Ribosomal_uL10-like_sf"/>
</dbReference>
<evidence type="ECO:0000256" key="1">
    <source>
        <dbReference type="ARBA" id="ARBA00008889"/>
    </source>
</evidence>
<dbReference type="Gene3D" id="3.30.70.1730">
    <property type="match status" value="1"/>
</dbReference>
<gene>
    <name evidence="6" type="ORF">GBAR_LOCUS14597</name>
</gene>
<dbReference type="PANTHER" id="PTHR11560">
    <property type="entry name" value="39S RIBOSOMAL PROTEIN L10, MITOCHONDRIAL"/>
    <property type="match status" value="1"/>
</dbReference>
<dbReference type="GO" id="GO:1990904">
    <property type="term" value="C:ribonucleoprotein complex"/>
    <property type="evidence" value="ECO:0007669"/>
    <property type="project" value="UniProtKB-KW"/>
</dbReference>
<dbReference type="InterPro" id="IPR047865">
    <property type="entry name" value="Ribosomal_uL10_bac_type"/>
</dbReference>
<protein>
    <recommendedName>
        <fullName evidence="4">Large ribosomal subunit protein uL10m</fullName>
    </recommendedName>
    <alternativeName>
        <fullName evidence="5">39S ribosomal protein L10, mitochondrial</fullName>
    </alternativeName>
</protein>
<keyword evidence="7" id="KW-1185">Reference proteome</keyword>
<dbReference type="Pfam" id="PF00466">
    <property type="entry name" value="Ribosomal_L10"/>
    <property type="match status" value="1"/>
</dbReference>
<keyword evidence="2 6" id="KW-0689">Ribosomal protein</keyword>
<reference evidence="6" key="1">
    <citation type="submission" date="2023-03" db="EMBL/GenBank/DDBJ databases">
        <authorList>
            <person name="Steffen K."/>
            <person name="Cardenas P."/>
        </authorList>
    </citation>
    <scope>NUCLEOTIDE SEQUENCE</scope>
</reference>
<proteinExistence type="inferred from homology"/>
<sequence>MLSVAAGFHCACSLLRLPTRTYARSCFKTKPRKRRDATKVNPLKKKIASDVRDILSHETVAVVHFGDLDTKAWSSLRLKLAQSGNEAQVIPTKIATRALDDTPCQNLAPLFKGSTALVYGNLDQTSSLLLCIKSEPRLCVLGGKVLDQLFTPRGLEEIAKLPPLEVLRQELVALLSLPQRHTLSLLQRTPVILTQTLSLHVSSSSPSSSQETD</sequence>
<dbReference type="SUPFAM" id="SSF160369">
    <property type="entry name" value="Ribosomal protein L10-like"/>
    <property type="match status" value="1"/>
</dbReference>
<evidence type="ECO:0000313" key="7">
    <source>
        <dbReference type="Proteomes" id="UP001174909"/>
    </source>
</evidence>
<dbReference type="AlphaFoldDB" id="A0AA35WSQ9"/>
<accession>A0AA35WSQ9</accession>
<organism evidence="6 7">
    <name type="scientific">Geodia barretti</name>
    <name type="common">Barrett's horny sponge</name>
    <dbReference type="NCBI Taxonomy" id="519541"/>
    <lineage>
        <taxon>Eukaryota</taxon>
        <taxon>Metazoa</taxon>
        <taxon>Porifera</taxon>
        <taxon>Demospongiae</taxon>
        <taxon>Heteroscleromorpha</taxon>
        <taxon>Tetractinellida</taxon>
        <taxon>Astrophorina</taxon>
        <taxon>Geodiidae</taxon>
        <taxon>Geodia</taxon>
    </lineage>
</organism>
<comment type="caution">
    <text evidence="6">The sequence shown here is derived from an EMBL/GenBank/DDBJ whole genome shotgun (WGS) entry which is preliminary data.</text>
</comment>
<comment type="similarity">
    <text evidence="1">Belongs to the universal ribosomal protein uL10 family.</text>
</comment>